<name>A0ABU4XS93_9HYPH</name>
<protein>
    <submittedName>
        <fullName evidence="2">Uncharacterized protein</fullName>
    </submittedName>
</protein>
<evidence type="ECO:0000313" key="3">
    <source>
        <dbReference type="Proteomes" id="UP001287059"/>
    </source>
</evidence>
<accession>A0ABU4XS93</accession>
<evidence type="ECO:0000313" key="2">
    <source>
        <dbReference type="EMBL" id="MDX8477581.1"/>
    </source>
</evidence>
<organism evidence="2 3">
    <name type="scientific">Mesorhizobium album</name>
    <dbReference type="NCBI Taxonomy" id="3072314"/>
    <lineage>
        <taxon>Bacteria</taxon>
        <taxon>Pseudomonadati</taxon>
        <taxon>Pseudomonadota</taxon>
        <taxon>Alphaproteobacteria</taxon>
        <taxon>Hyphomicrobiales</taxon>
        <taxon>Phyllobacteriaceae</taxon>
        <taxon>Mesorhizobium</taxon>
    </lineage>
</organism>
<feature type="region of interest" description="Disordered" evidence="1">
    <location>
        <begin position="1"/>
        <end position="21"/>
    </location>
</feature>
<feature type="compositionally biased region" description="Low complexity" evidence="1">
    <location>
        <begin position="8"/>
        <end position="20"/>
    </location>
</feature>
<keyword evidence="3" id="KW-1185">Reference proteome</keyword>
<sequence>MTRSGNPSRAAACSATAAVSSDDEIVDQQNFADRVGLRRDRSQGPADGRCRVVRRDDDADCHESSLPQEFNGSTHP</sequence>
<evidence type="ECO:0000256" key="1">
    <source>
        <dbReference type="SAM" id="MobiDB-lite"/>
    </source>
</evidence>
<dbReference type="Proteomes" id="UP001287059">
    <property type="component" value="Unassembled WGS sequence"/>
</dbReference>
<proteinExistence type="predicted"/>
<dbReference type="RefSeq" id="WP_320286016.1">
    <property type="nucleotide sequence ID" value="NZ_JAVIIW010000003.1"/>
</dbReference>
<comment type="caution">
    <text evidence="2">The sequence shown here is derived from an EMBL/GenBank/DDBJ whole genome shotgun (WGS) entry which is preliminary data.</text>
</comment>
<dbReference type="EMBL" id="JAVIIW010000003">
    <property type="protein sequence ID" value="MDX8477581.1"/>
    <property type="molecule type" value="Genomic_DNA"/>
</dbReference>
<reference evidence="2 3" key="1">
    <citation type="submission" date="2023-08" db="EMBL/GenBank/DDBJ databases">
        <title>Implementing the SeqCode for naming new Mesorhizobium species isolated from Vachellia karroo root nodules.</title>
        <authorList>
            <person name="Van Lill M."/>
        </authorList>
    </citation>
    <scope>NUCLEOTIDE SEQUENCE [LARGE SCALE GENOMIC DNA]</scope>
    <source>
        <strain evidence="2 3">VK24D</strain>
    </source>
</reference>
<gene>
    <name evidence="2" type="ORF">RFN28_03695</name>
</gene>